<dbReference type="OrthoDB" id="594804at2759"/>
<dbReference type="CDD" id="cd22160">
    <property type="entry name" value="F-box_AtFBL13-like"/>
    <property type="match status" value="1"/>
</dbReference>
<dbReference type="Gene3D" id="3.80.10.10">
    <property type="entry name" value="Ribonuclease Inhibitor"/>
    <property type="match status" value="1"/>
</dbReference>
<dbReference type="InterPro" id="IPR036047">
    <property type="entry name" value="F-box-like_dom_sf"/>
</dbReference>
<reference evidence="2 3" key="1">
    <citation type="journal article" date="2017" name="Nat. Commun.">
        <title>Genome assembly with in vitro proximity ligation data and whole-genome triplication in lettuce.</title>
        <authorList>
            <person name="Reyes-Chin-Wo S."/>
            <person name="Wang Z."/>
            <person name="Yang X."/>
            <person name="Kozik A."/>
            <person name="Arikit S."/>
            <person name="Song C."/>
            <person name="Xia L."/>
            <person name="Froenicke L."/>
            <person name="Lavelle D.O."/>
            <person name="Truco M.J."/>
            <person name="Xia R."/>
            <person name="Zhu S."/>
            <person name="Xu C."/>
            <person name="Xu H."/>
            <person name="Xu X."/>
            <person name="Cox K."/>
            <person name="Korf I."/>
            <person name="Meyers B.C."/>
            <person name="Michelmore R.W."/>
        </authorList>
    </citation>
    <scope>NUCLEOTIDE SEQUENCE [LARGE SCALE GENOMIC DNA]</scope>
    <source>
        <strain evidence="3">cv. Salinas</strain>
        <tissue evidence="2">Seedlings</tissue>
    </source>
</reference>
<dbReference type="InterPro" id="IPR053197">
    <property type="entry name" value="F-box_SCFL_complex_component"/>
</dbReference>
<dbReference type="PANTHER" id="PTHR34223:SF51">
    <property type="entry name" value="OS06G0556300 PROTEIN"/>
    <property type="match status" value="1"/>
</dbReference>
<dbReference type="InterPro" id="IPR053781">
    <property type="entry name" value="F-box_AtFBL13-like"/>
</dbReference>
<dbReference type="InterPro" id="IPR001810">
    <property type="entry name" value="F-box_dom"/>
</dbReference>
<gene>
    <name evidence="2" type="ORF">LSAT_V11C700347220</name>
</gene>
<organism evidence="2 3">
    <name type="scientific">Lactuca sativa</name>
    <name type="common">Garden lettuce</name>
    <dbReference type="NCBI Taxonomy" id="4236"/>
    <lineage>
        <taxon>Eukaryota</taxon>
        <taxon>Viridiplantae</taxon>
        <taxon>Streptophyta</taxon>
        <taxon>Embryophyta</taxon>
        <taxon>Tracheophyta</taxon>
        <taxon>Spermatophyta</taxon>
        <taxon>Magnoliopsida</taxon>
        <taxon>eudicotyledons</taxon>
        <taxon>Gunneridae</taxon>
        <taxon>Pentapetalae</taxon>
        <taxon>asterids</taxon>
        <taxon>campanulids</taxon>
        <taxon>Asterales</taxon>
        <taxon>Asteraceae</taxon>
        <taxon>Cichorioideae</taxon>
        <taxon>Cichorieae</taxon>
        <taxon>Lactucinae</taxon>
        <taxon>Lactuca</taxon>
    </lineage>
</organism>
<evidence type="ECO:0000313" key="2">
    <source>
        <dbReference type="EMBL" id="KAJ0195215.1"/>
    </source>
</evidence>
<protein>
    <recommendedName>
        <fullName evidence="1">F-box domain-containing protein</fullName>
    </recommendedName>
</protein>
<dbReference type="Proteomes" id="UP000235145">
    <property type="component" value="Unassembled WGS sequence"/>
</dbReference>
<dbReference type="SUPFAM" id="SSF81383">
    <property type="entry name" value="F-box domain"/>
    <property type="match status" value="1"/>
</dbReference>
<comment type="caution">
    <text evidence="2">The sequence shown here is derived from an EMBL/GenBank/DDBJ whole genome shotgun (WGS) entry which is preliminary data.</text>
</comment>
<dbReference type="InterPro" id="IPR055357">
    <property type="entry name" value="LRR_At1g61320_AtMIF1"/>
</dbReference>
<evidence type="ECO:0000313" key="3">
    <source>
        <dbReference type="Proteomes" id="UP000235145"/>
    </source>
</evidence>
<dbReference type="Pfam" id="PF00646">
    <property type="entry name" value="F-box"/>
    <property type="match status" value="1"/>
</dbReference>
<dbReference type="AlphaFoldDB" id="A0A9R1UWI0"/>
<dbReference type="InterPro" id="IPR032675">
    <property type="entry name" value="LRR_dom_sf"/>
</dbReference>
<proteinExistence type="predicted"/>
<dbReference type="PROSITE" id="PS50181">
    <property type="entry name" value="FBOX"/>
    <property type="match status" value="1"/>
</dbReference>
<dbReference type="Gramene" id="rna-gnl|WGS:NBSK|LSAT_7X12420_mrna">
    <property type="protein sequence ID" value="cds-PLY90140.1"/>
    <property type="gene ID" value="gene-LSAT_7X12420"/>
</dbReference>
<sequence length="496" mass="57750">MKKSKQAKASECEVGVDMISNLPDPVLQLILSRLQGTEEVIRTSILSKRWRYLWTSVPSIDIDYTRRLKPSKIFKKNRFKDFVYWVLLNKTLDLDSFRLWCSNYYNMSTIRQWIHVAVMRKVKLLDLMFCSREESEDIEVPHCLVTCSSLEVLRLCLFECALCLPSITGFPALRVLELNNVRLEKCDLVKRFLESFPLLEELSLIDCIVFEWQDLCISSPKLKNLRIENHYEETGECCYTRKYSRIEISCPKLVFLKLAGNVAMRFRFGTLYSLKEAVIHITDLYEAEEQLDTFEYFDEISHVEYLSINIYCIKWCFDPTVDISVSLPNLKTLEQTVHAYNFMNTLIPILTRLPDLESFHLIIPKDAYVLKYWKLDDAETMRVLTHHLKKVKFLEFDEDKPKLDLARALLEHGHALEEMVFCWADETRFREKSMETMNQLSKFHKASSSVKLRCIINPSQANSNPAQNILEIDSIQAESSSCSSNSSVKLLGRGSS</sequence>
<name>A0A9R1UWI0_LACSA</name>
<keyword evidence="3" id="KW-1185">Reference proteome</keyword>
<feature type="domain" description="F-box" evidence="1">
    <location>
        <begin position="16"/>
        <end position="67"/>
    </location>
</feature>
<accession>A0A9R1UWI0</accession>
<dbReference type="PANTHER" id="PTHR34223">
    <property type="entry name" value="OS11G0201299 PROTEIN"/>
    <property type="match status" value="1"/>
</dbReference>
<evidence type="ECO:0000259" key="1">
    <source>
        <dbReference type="PROSITE" id="PS50181"/>
    </source>
</evidence>
<dbReference type="SUPFAM" id="SSF52058">
    <property type="entry name" value="L domain-like"/>
    <property type="match status" value="1"/>
</dbReference>
<dbReference type="Pfam" id="PF23622">
    <property type="entry name" value="LRR_At1g61320_AtMIF1"/>
    <property type="match status" value="1"/>
</dbReference>
<dbReference type="EMBL" id="NBSK02000007">
    <property type="protein sequence ID" value="KAJ0195215.1"/>
    <property type="molecule type" value="Genomic_DNA"/>
</dbReference>